<keyword evidence="4" id="KW-0808">Transferase</keyword>
<dbReference type="PANTHER" id="PTHR10566">
    <property type="entry name" value="CHAPERONE-ACTIVITY OF BC1 COMPLEX CABC1 -RELATED"/>
    <property type="match status" value="1"/>
</dbReference>
<accession>A0A839SZ29</accession>
<comment type="caution">
    <text evidence="4">The sequence shown here is derived from an EMBL/GenBank/DDBJ whole genome shotgun (WGS) entry which is preliminary data.</text>
</comment>
<keyword evidence="5" id="KW-1185">Reference proteome</keyword>
<sequence>MAKPETPDDKTKSFQGEDSRVGRRVQRYAQVGTSVGGLAAQFLGSRMLGRKLNRAQHSEELKTALGGLKGPLMKAAQILATIPDALPREYAEQLQQLQSNAPSMGWHFVRRRMRTELGPAWESRFASFGREAAAAASLGQVHRAEDEAGRQLACKLQYPDMSSAVEADLKQLKMVLSLYRRYDRAIDTSDVFHELSDRLREELDYEREARHMKLYERMLAEEPGVRVPEVEDPLTTRRLLTMTWLDGDGLLRFIDRHRDDQAMRDRVAINMFRAWYVPFYRYGVIHGDPHLGNYSITEAGLINLLDFGCIRIFPPAFVKGVIDLYHALENDDEDLAVEAYRSWGFNTINRELLEVLNIWAGFLYAPLLEDKAQPIMAGQSGIYGAEVAGRVHKELRRLGGVKPPREFVLMDRAAIGLGSVFMHLKANVNWHRTFRGLIDDFDAAALGRRQEKALKAIGLSEET</sequence>
<dbReference type="InterPro" id="IPR011009">
    <property type="entry name" value="Kinase-like_dom_sf"/>
</dbReference>
<organism evidence="4 5">
    <name type="scientific">Limibacillus halophilus</name>
    <dbReference type="NCBI Taxonomy" id="1579333"/>
    <lineage>
        <taxon>Bacteria</taxon>
        <taxon>Pseudomonadati</taxon>
        <taxon>Pseudomonadota</taxon>
        <taxon>Alphaproteobacteria</taxon>
        <taxon>Rhodospirillales</taxon>
        <taxon>Rhodovibrionaceae</taxon>
        <taxon>Limibacillus</taxon>
    </lineage>
</organism>
<dbReference type="RefSeq" id="WP_183417685.1">
    <property type="nucleotide sequence ID" value="NZ_JACHXA010000011.1"/>
</dbReference>
<keyword evidence="4" id="KW-0418">Kinase</keyword>
<dbReference type="GO" id="GO:0016301">
    <property type="term" value="F:kinase activity"/>
    <property type="evidence" value="ECO:0007669"/>
    <property type="project" value="UniProtKB-KW"/>
</dbReference>
<dbReference type="Proteomes" id="UP000581135">
    <property type="component" value="Unassembled WGS sequence"/>
</dbReference>
<feature type="region of interest" description="Disordered" evidence="2">
    <location>
        <begin position="1"/>
        <end position="23"/>
    </location>
</feature>
<feature type="domain" description="ABC1 atypical kinase-like" evidence="3">
    <location>
        <begin position="96"/>
        <end position="337"/>
    </location>
</feature>
<dbReference type="InterPro" id="IPR034646">
    <property type="entry name" value="ADCK3_dom"/>
</dbReference>
<evidence type="ECO:0000313" key="4">
    <source>
        <dbReference type="EMBL" id="MBB3066856.1"/>
    </source>
</evidence>
<reference evidence="4 5" key="1">
    <citation type="submission" date="2020-08" db="EMBL/GenBank/DDBJ databases">
        <title>Genomic Encyclopedia of Type Strains, Phase III (KMG-III): the genomes of soil and plant-associated and newly described type strains.</title>
        <authorList>
            <person name="Whitman W."/>
        </authorList>
    </citation>
    <scope>NUCLEOTIDE SEQUENCE [LARGE SCALE GENOMIC DNA]</scope>
    <source>
        <strain evidence="4 5">CECT 8803</strain>
    </source>
</reference>
<dbReference type="EMBL" id="JACHXA010000011">
    <property type="protein sequence ID" value="MBB3066856.1"/>
    <property type="molecule type" value="Genomic_DNA"/>
</dbReference>
<protein>
    <submittedName>
        <fullName evidence="4">Putative unusual protein kinase regulating ubiquinone biosynthesis (AarF/ABC1/UbiB family)</fullName>
    </submittedName>
</protein>
<evidence type="ECO:0000313" key="5">
    <source>
        <dbReference type="Proteomes" id="UP000581135"/>
    </source>
</evidence>
<proteinExistence type="inferred from homology"/>
<dbReference type="InterPro" id="IPR050154">
    <property type="entry name" value="UbiB_kinase"/>
</dbReference>
<dbReference type="CDD" id="cd13970">
    <property type="entry name" value="ABC1_ADCK3"/>
    <property type="match status" value="1"/>
</dbReference>
<dbReference type="PANTHER" id="PTHR10566:SF113">
    <property type="entry name" value="PROTEIN ACTIVITY OF BC1 COMPLEX KINASE 7, CHLOROPLASTIC"/>
    <property type="match status" value="1"/>
</dbReference>
<keyword evidence="4" id="KW-0830">Ubiquinone</keyword>
<evidence type="ECO:0000259" key="3">
    <source>
        <dbReference type="Pfam" id="PF03109"/>
    </source>
</evidence>
<name>A0A839SZ29_9PROT</name>
<dbReference type="SUPFAM" id="SSF56112">
    <property type="entry name" value="Protein kinase-like (PK-like)"/>
    <property type="match status" value="1"/>
</dbReference>
<evidence type="ECO:0000256" key="1">
    <source>
        <dbReference type="ARBA" id="ARBA00009670"/>
    </source>
</evidence>
<feature type="compositionally biased region" description="Basic and acidic residues" evidence="2">
    <location>
        <begin position="1"/>
        <end position="21"/>
    </location>
</feature>
<dbReference type="Pfam" id="PF03109">
    <property type="entry name" value="ABC1"/>
    <property type="match status" value="1"/>
</dbReference>
<evidence type="ECO:0000256" key="2">
    <source>
        <dbReference type="SAM" id="MobiDB-lite"/>
    </source>
</evidence>
<dbReference type="AlphaFoldDB" id="A0A839SZ29"/>
<dbReference type="InterPro" id="IPR004147">
    <property type="entry name" value="ABC1_dom"/>
</dbReference>
<gene>
    <name evidence="4" type="ORF">FHR98_003167</name>
</gene>
<comment type="similarity">
    <text evidence="1">Belongs to the protein kinase superfamily. ADCK protein kinase family.</text>
</comment>